<name>A0ACC2HD98_DALPE</name>
<dbReference type="Proteomes" id="UP001157502">
    <property type="component" value="Chromosome 3"/>
</dbReference>
<reference evidence="1" key="1">
    <citation type="submission" date="2021-05" db="EMBL/GenBank/DDBJ databases">
        <authorList>
            <person name="Pan Q."/>
            <person name="Jouanno E."/>
            <person name="Zahm M."/>
            <person name="Klopp C."/>
            <person name="Cabau C."/>
            <person name="Louis A."/>
            <person name="Berthelot C."/>
            <person name="Parey E."/>
            <person name="Roest Crollius H."/>
            <person name="Montfort J."/>
            <person name="Robinson-Rechavi M."/>
            <person name="Bouchez O."/>
            <person name="Lampietro C."/>
            <person name="Lopez Roques C."/>
            <person name="Donnadieu C."/>
            <person name="Postlethwait J."/>
            <person name="Bobe J."/>
            <person name="Dillon D."/>
            <person name="Chandos A."/>
            <person name="von Hippel F."/>
            <person name="Guiguen Y."/>
        </authorList>
    </citation>
    <scope>NUCLEOTIDE SEQUENCE</scope>
    <source>
        <tissue evidence="1">Blood</tissue>
    </source>
</reference>
<sequence length="423" mass="47364">METCMSESDFCETTTLRNVCNPEESDAPIISLTSSWNSMEDLQSNTRDSCLSALQSCPKSHSCAFAYKKLKDLCQIGKDKCIFPSSQDSCLSLWMELQDTSLSNCACALWSRKCPGIWRSVINNPCSSKPVETLGLMSSNMRNKLPGNAPQKSLFLDWKASSLKDIVHETGGSCLQQMTICLNDEVCNRWLVPLVEACSARQCNNTHCQQTAQQFYAGLPHNVAQMFVLCGCDPGDQDCLHMKKSLHSGLCEEQLEEITVPICLEVFHSCLGEMHCRSRLEALLTECWDAEDTPCRDYGIDACISYLDFALILGGDPECKLALTATMGSTLQRPCTCEGQYSRDLVKCNTIHELLHNRALFMTPMKKESTSYVPPQMNGSRTGYKWLSDQLLCVFAYVLLVVVVLTAVMIVFHRRIYREHKSP</sequence>
<protein>
    <submittedName>
        <fullName evidence="1">Uncharacterized protein</fullName>
    </submittedName>
</protein>
<keyword evidence="2" id="KW-1185">Reference proteome</keyword>
<comment type="caution">
    <text evidence="1">The sequence shown here is derived from an EMBL/GenBank/DDBJ whole genome shotgun (WGS) entry which is preliminary data.</text>
</comment>
<proteinExistence type="predicted"/>
<organism evidence="1 2">
    <name type="scientific">Dallia pectoralis</name>
    <name type="common">Alaska blackfish</name>
    <dbReference type="NCBI Taxonomy" id="75939"/>
    <lineage>
        <taxon>Eukaryota</taxon>
        <taxon>Metazoa</taxon>
        <taxon>Chordata</taxon>
        <taxon>Craniata</taxon>
        <taxon>Vertebrata</taxon>
        <taxon>Euteleostomi</taxon>
        <taxon>Actinopterygii</taxon>
        <taxon>Neopterygii</taxon>
        <taxon>Teleostei</taxon>
        <taxon>Protacanthopterygii</taxon>
        <taxon>Esociformes</taxon>
        <taxon>Umbridae</taxon>
        <taxon>Dallia</taxon>
    </lineage>
</organism>
<evidence type="ECO:0000313" key="2">
    <source>
        <dbReference type="Proteomes" id="UP001157502"/>
    </source>
</evidence>
<evidence type="ECO:0000313" key="1">
    <source>
        <dbReference type="EMBL" id="KAJ8013737.1"/>
    </source>
</evidence>
<gene>
    <name evidence="1" type="ORF">DPEC_G00032900</name>
</gene>
<accession>A0ACC2HD98</accession>
<dbReference type="EMBL" id="CM055730">
    <property type="protein sequence ID" value="KAJ8013737.1"/>
    <property type="molecule type" value="Genomic_DNA"/>
</dbReference>